<feature type="compositionally biased region" description="Low complexity" evidence="1">
    <location>
        <begin position="694"/>
        <end position="721"/>
    </location>
</feature>
<feature type="region of interest" description="Disordered" evidence="1">
    <location>
        <begin position="571"/>
        <end position="776"/>
    </location>
</feature>
<dbReference type="PANTHER" id="PTHR31758">
    <property type="entry name" value="BTB/POZ DOMAIN-CONTAINING PROTEIN YLR108C"/>
    <property type="match status" value="1"/>
</dbReference>
<dbReference type="SUPFAM" id="SSF54695">
    <property type="entry name" value="POZ domain"/>
    <property type="match status" value="1"/>
</dbReference>
<evidence type="ECO:0000313" key="2">
    <source>
        <dbReference type="EMBL" id="KZM20401.1"/>
    </source>
</evidence>
<dbReference type="EMBL" id="JYNV01000281">
    <property type="protein sequence ID" value="KZM20401.1"/>
    <property type="molecule type" value="Genomic_DNA"/>
</dbReference>
<dbReference type="Gene3D" id="3.50.50.60">
    <property type="entry name" value="FAD/NAD(P)-binding domain"/>
    <property type="match status" value="1"/>
</dbReference>
<evidence type="ECO:0008006" key="4">
    <source>
        <dbReference type="Google" id="ProtNLM"/>
    </source>
</evidence>
<keyword evidence="3" id="KW-1185">Reference proteome</keyword>
<sequence>MARSLPQCVDTVIIGNGPSALILSYILHGHIPYYIGAHYDGILDAKLSKERSLLHLTPDLYAHFLSSLRYSTQALPVNTLLDTLVRPNADTEINPKSCVEWRHEPDKAISHLAIGDTEHVGGQWADNPVSASADIGALSYAEQLSLPGYSYADHLRRVEKEDECDFVRPSRTEFADYLRSYPDAVGISDSIFTGTKVDRVYRTTDGFIIGSLGIRCKHLVLASGIFTVNIPPPPLLAPMAELDSRDAPLLVIGSGFSAADVILSAPPTRRILHVFQWAPDKRPSPLRGCHHSAYPEYATVYRQMKLAAIASTKSRASRTPLPRRKSVNHPFFSQRDWSLYEGFPNAEMTDVSMSSSTGTATVTLRLATGECRTCEVGGLEYVVGRRGTIGFLSPALQAEILSPTNLEDITSTQISGRTLRAKAETSLEVANNVFITGSLTGDSLIRHAVGGISDYAQSRKFNAEISESNMRRKERIHRHKPFVQSGQIRSQHSRFDLSQLSISDSQASLSSVELVSVLGARCSGYPPLETATAVRLFERLALMPAPPDASCGDFVPRAYGRYDAPEGNAYARGGYATPDQAFSQDRPLIFPPCSPQPPQHVALDQGPGYHSFDPSAQLTWDWTQSPGFPDFTTQHEPPGALLQEAADRQTPADDFSIPLPVTPSPAMKRKPDTELSTAQQLTNERQKPSKRRAVSQTSSTASQSSPVPAAPADALPSPAVPIHATQTAADPAKQSRTEGNGEAQEHKGATKGTGPQGRETDVSQPRRVVESAGSSDMLPAGRVFPIQIGSALFRLSGASLCSDGRAPSYFSHFFSEQLHSNGGRSNDVRTLYIDRDPDTFRDIALHLQGYHIAPRDGEHFVKLFADAQFYSLPRLTKQLFKSDIFVSIGGTPFRIPRSTFSAPGDSPNYFSLGFAQWFSTPSEVFPGLDRAALLRPPSISPPSVPNKSGATFSELLKMLQGYEVEISGEVHRSQLLKDARYFHLKGLEQRLVPHEISYNLKRQQSEMLIKLEDIRQSGVSFIPDTPHADTDTTPKSGSVSYARPYTDDTTSNHILILETSSTESTTLVLPRAASSTTPLALYAHVSFHADTLRRITSLFSVIASKMGLPSAQPLGLMHTQTGSGVSGQPITPANSGISASTVRVRIDDDCALLVDGAAVECARDATGNLGFKRGEAWIWGHHADNNGDREAAEWIIRRAQWRVRVEPSDVQGNSEPARHVVLCGVKIDAMTQQRARNAARAFLSNA</sequence>
<comment type="caution">
    <text evidence="2">The sequence shown here is derived from an EMBL/GenBank/DDBJ whole genome shotgun (WGS) entry which is preliminary data.</text>
</comment>
<feature type="compositionally biased region" description="Pro residues" evidence="1">
    <location>
        <begin position="589"/>
        <end position="598"/>
    </location>
</feature>
<reference evidence="2 3" key="1">
    <citation type="journal article" date="2016" name="Sci. Rep.">
        <title>Draft genome sequencing and secretome analysis of fungal phytopathogen Ascochyta rabiei provides insight into the necrotrophic effector repertoire.</title>
        <authorList>
            <person name="Verma S."/>
            <person name="Gazara R.K."/>
            <person name="Nizam S."/>
            <person name="Parween S."/>
            <person name="Chattopadhyay D."/>
            <person name="Verma P.K."/>
        </authorList>
    </citation>
    <scope>NUCLEOTIDE SEQUENCE [LARGE SCALE GENOMIC DNA]</scope>
    <source>
        <strain evidence="2 3">ArDII</strain>
    </source>
</reference>
<dbReference type="PANTHER" id="PTHR31758:SF2">
    <property type="entry name" value="BTB_POZ DOMAIN-CONTAINING PROTEIN YLR108C"/>
    <property type="match status" value="1"/>
</dbReference>
<accession>A0A162Z554</accession>
<feature type="compositionally biased region" description="Polar residues" evidence="1">
    <location>
        <begin position="614"/>
        <end position="635"/>
    </location>
</feature>
<gene>
    <name evidence="2" type="ORF">ST47_g8473</name>
</gene>
<proteinExistence type="predicted"/>
<evidence type="ECO:0000256" key="1">
    <source>
        <dbReference type="SAM" id="MobiDB-lite"/>
    </source>
</evidence>
<organism evidence="2 3">
    <name type="scientific">Didymella rabiei</name>
    <name type="common">Chickpea ascochyta blight fungus</name>
    <name type="synonym">Mycosphaerella rabiei</name>
    <dbReference type="NCBI Taxonomy" id="5454"/>
    <lineage>
        <taxon>Eukaryota</taxon>
        <taxon>Fungi</taxon>
        <taxon>Dikarya</taxon>
        <taxon>Ascomycota</taxon>
        <taxon>Pezizomycotina</taxon>
        <taxon>Dothideomycetes</taxon>
        <taxon>Pleosporomycetidae</taxon>
        <taxon>Pleosporales</taxon>
        <taxon>Pleosporineae</taxon>
        <taxon>Didymellaceae</taxon>
        <taxon>Ascochyta</taxon>
    </lineage>
</organism>
<dbReference type="Gene3D" id="3.30.710.10">
    <property type="entry name" value="Potassium Channel Kv1.1, Chain A"/>
    <property type="match status" value="2"/>
</dbReference>
<dbReference type="SUPFAM" id="SSF51905">
    <property type="entry name" value="FAD/NAD(P)-binding domain"/>
    <property type="match status" value="1"/>
</dbReference>
<dbReference type="InterPro" id="IPR036188">
    <property type="entry name" value="FAD/NAD-bd_sf"/>
</dbReference>
<protein>
    <recommendedName>
        <fullName evidence="4">Potassium channel tetramerisation-type BTB domain-containing protein</fullName>
    </recommendedName>
</protein>
<dbReference type="InterPro" id="IPR011333">
    <property type="entry name" value="SKP1/BTB/POZ_sf"/>
</dbReference>
<evidence type="ECO:0000313" key="3">
    <source>
        <dbReference type="Proteomes" id="UP000076837"/>
    </source>
</evidence>
<feature type="compositionally biased region" description="Polar residues" evidence="1">
    <location>
        <begin position="674"/>
        <end position="683"/>
    </location>
</feature>
<feature type="region of interest" description="Disordered" evidence="1">
    <location>
        <begin position="1023"/>
        <end position="1044"/>
    </location>
</feature>
<dbReference type="AlphaFoldDB" id="A0A162Z554"/>
<name>A0A162Z554_DIDRA</name>
<dbReference type="STRING" id="5454.A0A162Z554"/>
<dbReference type="Proteomes" id="UP000076837">
    <property type="component" value="Unassembled WGS sequence"/>
</dbReference>